<gene>
    <name evidence="3" type="ORF">K461DRAFT_289897</name>
</gene>
<dbReference type="Gene3D" id="3.30.900.10">
    <property type="entry name" value="HORMA domain"/>
    <property type="match status" value="1"/>
</dbReference>
<dbReference type="InterPro" id="IPR045091">
    <property type="entry name" value="Mad2-like"/>
</dbReference>
<proteinExistence type="inferred from homology"/>
<dbReference type="PANTHER" id="PTHR11842">
    <property type="entry name" value="MITOTIC SPINDLE ASSEMBLY CHECKPOINT PROTEIN MAD2"/>
    <property type="match status" value="1"/>
</dbReference>
<evidence type="ECO:0000259" key="2">
    <source>
        <dbReference type="PROSITE" id="PS50815"/>
    </source>
</evidence>
<comment type="similarity">
    <text evidence="1">Belongs to the MAD2 family.</text>
</comment>
<dbReference type="OrthoDB" id="21254at2759"/>
<dbReference type="GO" id="GO:0016035">
    <property type="term" value="C:zeta DNA polymerase complex"/>
    <property type="evidence" value="ECO:0007669"/>
    <property type="project" value="TreeGrafter"/>
</dbReference>
<dbReference type="InterPro" id="IPR003511">
    <property type="entry name" value="HORMA_dom"/>
</dbReference>
<sequence length="247" mass="27401">MSDSTATFTSLIHTFTAFLTISIHTILYERHIYPASSFLSTRAYNYPVRQSRHPRVCAWITDAVSSVETELLKSSVSSIAVVIYSPANRPLERFVFDVARFPLVPLAEANTPLQRVDAQGNAVEVLPQGDLEEQFRGAMSRLSGCGARLKEIPEGCTFTVAVELKDESEAPLGEPQAWIPVQPGMQKSVRKDGNEVRVEYGDERVGARTIPVRTIVAGEMMFEMWIEEGRTKFQPTIGDDAHEAEPG</sequence>
<organism evidence="3 4">
    <name type="scientific">Myriangium duriaei CBS 260.36</name>
    <dbReference type="NCBI Taxonomy" id="1168546"/>
    <lineage>
        <taxon>Eukaryota</taxon>
        <taxon>Fungi</taxon>
        <taxon>Dikarya</taxon>
        <taxon>Ascomycota</taxon>
        <taxon>Pezizomycotina</taxon>
        <taxon>Dothideomycetes</taxon>
        <taxon>Dothideomycetidae</taxon>
        <taxon>Myriangiales</taxon>
        <taxon>Myriangiaceae</taxon>
        <taxon>Myriangium</taxon>
    </lineage>
</organism>
<protein>
    <submittedName>
        <fullName evidence="3">DNA-binding protein</fullName>
    </submittedName>
</protein>
<dbReference type="PANTHER" id="PTHR11842:SF10">
    <property type="entry name" value="MITOTIC SPINDLE ASSEMBLY CHECKPOINT PROTEIN MAD2B"/>
    <property type="match status" value="1"/>
</dbReference>
<evidence type="ECO:0000256" key="1">
    <source>
        <dbReference type="ARBA" id="ARBA00010348"/>
    </source>
</evidence>
<comment type="caution">
    <text evidence="3">The sequence shown here is derived from an EMBL/GenBank/DDBJ whole genome shotgun (WGS) entry which is preliminary data.</text>
</comment>
<dbReference type="PROSITE" id="PS50815">
    <property type="entry name" value="HORMA"/>
    <property type="match status" value="1"/>
</dbReference>
<dbReference type="Proteomes" id="UP000799439">
    <property type="component" value="Unassembled WGS sequence"/>
</dbReference>
<evidence type="ECO:0000313" key="3">
    <source>
        <dbReference type="EMBL" id="KAF2157595.1"/>
    </source>
</evidence>
<keyword evidence="4" id="KW-1185">Reference proteome</keyword>
<feature type="domain" description="HORMA" evidence="2">
    <location>
        <begin position="9"/>
        <end position="226"/>
    </location>
</feature>
<name>A0A9P4JBI2_9PEZI</name>
<dbReference type="EMBL" id="ML996081">
    <property type="protein sequence ID" value="KAF2157595.1"/>
    <property type="molecule type" value="Genomic_DNA"/>
</dbReference>
<dbReference type="SUPFAM" id="SSF56019">
    <property type="entry name" value="The spindle assembly checkpoint protein mad2"/>
    <property type="match status" value="1"/>
</dbReference>
<reference evidence="3" key="1">
    <citation type="journal article" date="2020" name="Stud. Mycol.">
        <title>101 Dothideomycetes genomes: a test case for predicting lifestyles and emergence of pathogens.</title>
        <authorList>
            <person name="Haridas S."/>
            <person name="Albert R."/>
            <person name="Binder M."/>
            <person name="Bloem J."/>
            <person name="Labutti K."/>
            <person name="Salamov A."/>
            <person name="Andreopoulos B."/>
            <person name="Baker S."/>
            <person name="Barry K."/>
            <person name="Bills G."/>
            <person name="Bluhm B."/>
            <person name="Cannon C."/>
            <person name="Castanera R."/>
            <person name="Culley D."/>
            <person name="Daum C."/>
            <person name="Ezra D."/>
            <person name="Gonzalez J."/>
            <person name="Henrissat B."/>
            <person name="Kuo A."/>
            <person name="Liang C."/>
            <person name="Lipzen A."/>
            <person name="Lutzoni F."/>
            <person name="Magnuson J."/>
            <person name="Mondo S."/>
            <person name="Nolan M."/>
            <person name="Ohm R."/>
            <person name="Pangilinan J."/>
            <person name="Park H.-J."/>
            <person name="Ramirez L."/>
            <person name="Alfaro M."/>
            <person name="Sun H."/>
            <person name="Tritt A."/>
            <person name="Yoshinaga Y."/>
            <person name="Zwiers L.-H."/>
            <person name="Turgeon B."/>
            <person name="Goodwin S."/>
            <person name="Spatafora J."/>
            <person name="Crous P."/>
            <person name="Grigoriev I."/>
        </authorList>
    </citation>
    <scope>NUCLEOTIDE SEQUENCE</scope>
    <source>
        <strain evidence="3">CBS 260.36</strain>
    </source>
</reference>
<dbReference type="InterPro" id="IPR036570">
    <property type="entry name" value="HORMA_dom_sf"/>
</dbReference>
<dbReference type="AlphaFoldDB" id="A0A9P4JBI2"/>
<keyword evidence="3" id="KW-0238">DNA-binding</keyword>
<evidence type="ECO:0000313" key="4">
    <source>
        <dbReference type="Proteomes" id="UP000799439"/>
    </source>
</evidence>
<accession>A0A9P4JBI2</accession>
<dbReference type="Pfam" id="PF02301">
    <property type="entry name" value="HORMA"/>
    <property type="match status" value="1"/>
</dbReference>
<dbReference type="GO" id="GO:0003677">
    <property type="term" value="F:DNA binding"/>
    <property type="evidence" value="ECO:0007669"/>
    <property type="project" value="UniProtKB-KW"/>
</dbReference>